<feature type="chain" id="PRO_5047013520" evidence="2">
    <location>
        <begin position="26"/>
        <end position="498"/>
    </location>
</feature>
<dbReference type="RefSeq" id="WP_192007552.1">
    <property type="nucleotide sequence ID" value="NZ_JACYTQ010000001.1"/>
</dbReference>
<dbReference type="Gene3D" id="2.30.42.10">
    <property type="match status" value="1"/>
</dbReference>
<dbReference type="InterPro" id="IPR041489">
    <property type="entry name" value="PDZ_6"/>
</dbReference>
<dbReference type="SMART" id="SM00228">
    <property type="entry name" value="PDZ"/>
    <property type="match status" value="1"/>
</dbReference>
<dbReference type="SUPFAM" id="SSF50156">
    <property type="entry name" value="PDZ domain-like"/>
    <property type="match status" value="1"/>
</dbReference>
<dbReference type="InterPro" id="IPR005151">
    <property type="entry name" value="Tail-specific_protease"/>
</dbReference>
<dbReference type="Gene3D" id="3.30.750.170">
    <property type="match status" value="1"/>
</dbReference>
<reference evidence="4 5" key="1">
    <citation type="submission" date="2020-09" db="EMBL/GenBank/DDBJ databases">
        <title>Echinicola sp. CAU 1574 isolated from sand of Sido Beach.</title>
        <authorList>
            <person name="Kim W."/>
        </authorList>
    </citation>
    <scope>NUCLEOTIDE SEQUENCE [LARGE SCALE GENOMIC DNA]</scope>
    <source>
        <strain evidence="4 5">CAU 1574</strain>
    </source>
</reference>
<name>A0ABR9AGC5_9BACT</name>
<dbReference type="InterPro" id="IPR001478">
    <property type="entry name" value="PDZ"/>
</dbReference>
<dbReference type="CDD" id="cd07561">
    <property type="entry name" value="Peptidase_S41_CPP_like"/>
    <property type="match status" value="1"/>
</dbReference>
<feature type="domain" description="PDZ" evidence="3">
    <location>
        <begin position="103"/>
        <end position="189"/>
    </location>
</feature>
<dbReference type="PROSITE" id="PS50106">
    <property type="entry name" value="PDZ"/>
    <property type="match status" value="1"/>
</dbReference>
<comment type="caution">
    <text evidence="4">The sequence shown here is derived from an EMBL/GenBank/DDBJ whole genome shotgun (WGS) entry which is preliminary data.</text>
</comment>
<dbReference type="Proteomes" id="UP000647133">
    <property type="component" value="Unassembled WGS sequence"/>
</dbReference>
<dbReference type="InterPro" id="IPR036034">
    <property type="entry name" value="PDZ_sf"/>
</dbReference>
<evidence type="ECO:0000256" key="2">
    <source>
        <dbReference type="SAM" id="SignalP"/>
    </source>
</evidence>
<keyword evidence="2" id="KW-0732">Signal</keyword>
<dbReference type="Pfam" id="PF17820">
    <property type="entry name" value="PDZ_6"/>
    <property type="match status" value="1"/>
</dbReference>
<organism evidence="4 5">
    <name type="scientific">Echinicola arenosa</name>
    <dbReference type="NCBI Taxonomy" id="2774144"/>
    <lineage>
        <taxon>Bacteria</taxon>
        <taxon>Pseudomonadati</taxon>
        <taxon>Bacteroidota</taxon>
        <taxon>Cytophagia</taxon>
        <taxon>Cytophagales</taxon>
        <taxon>Cyclobacteriaceae</taxon>
        <taxon>Echinicola</taxon>
    </lineage>
</organism>
<proteinExistence type="predicted"/>
<evidence type="ECO:0000256" key="1">
    <source>
        <dbReference type="SAM" id="MobiDB-lite"/>
    </source>
</evidence>
<sequence>MKILKLNSWLLGSVFLLCFSLSSCGNSEMSDPSPTPDPDTDPDIEDNTSPNIAINNWIQEIMDDYYYWNSTMNTPLATDADPEDYFENLLVDQDHFSIIYPNYLDLINSLEGVSKEAGYEYILFRASQTNQNVIAIILYVKKGSPAEAAGLMRDDIVTEINGTTMTLSNYQSVLSGIDEDHTLTVARFDQSLNNGEGSYAFLNDPLSMSTVVFSENPVFMDSVYTIGSNKIGYLVYNFFSPGVEVNPNDNVTYGVYDQELDEIFADFKSKGVNELILDLRYNGGGYVTSAVNLASLIGSGISAGDVFYKTKYNSGLQAYFTQTYGADYLNNKFLDKAANIGGQLSSGTVHIIATGGTASASELIINGLSPYMTVKLIGETTYGKNVGSAVFEDDENEDNHYGLLPIISQSFNSLDQSEYSNGFDPDVESNEFDDGRLLPLGDINETMLSAAISQITGEAAGSRTIKKNRIDRIELENSVRNTERFGIMIGQKPLKIIK</sequence>
<evidence type="ECO:0000259" key="3">
    <source>
        <dbReference type="PROSITE" id="PS50106"/>
    </source>
</evidence>
<evidence type="ECO:0000313" key="5">
    <source>
        <dbReference type="Proteomes" id="UP000647133"/>
    </source>
</evidence>
<dbReference type="PROSITE" id="PS51257">
    <property type="entry name" value="PROKAR_LIPOPROTEIN"/>
    <property type="match status" value="1"/>
</dbReference>
<evidence type="ECO:0000313" key="4">
    <source>
        <dbReference type="EMBL" id="MBD8487539.1"/>
    </source>
</evidence>
<dbReference type="SMART" id="SM00245">
    <property type="entry name" value="TSPc"/>
    <property type="match status" value="1"/>
</dbReference>
<dbReference type="InterPro" id="IPR029045">
    <property type="entry name" value="ClpP/crotonase-like_dom_sf"/>
</dbReference>
<protein>
    <submittedName>
        <fullName evidence="4">PDZ domain-containing protein</fullName>
    </submittedName>
</protein>
<dbReference type="Pfam" id="PF03572">
    <property type="entry name" value="Peptidase_S41"/>
    <property type="match status" value="1"/>
</dbReference>
<gene>
    <name evidence="4" type="ORF">IFO69_02150</name>
</gene>
<feature type="signal peptide" evidence="2">
    <location>
        <begin position="1"/>
        <end position="25"/>
    </location>
</feature>
<dbReference type="EMBL" id="JACYTQ010000001">
    <property type="protein sequence ID" value="MBD8487539.1"/>
    <property type="molecule type" value="Genomic_DNA"/>
</dbReference>
<dbReference type="Pfam" id="PF18294">
    <property type="entry name" value="Pept_S41_N"/>
    <property type="match status" value="1"/>
</dbReference>
<dbReference type="InterPro" id="IPR041613">
    <property type="entry name" value="Pept_S41_N"/>
</dbReference>
<feature type="region of interest" description="Disordered" evidence="1">
    <location>
        <begin position="28"/>
        <end position="49"/>
    </location>
</feature>
<dbReference type="Gene3D" id="3.90.226.10">
    <property type="entry name" value="2-enoyl-CoA Hydratase, Chain A, domain 1"/>
    <property type="match status" value="1"/>
</dbReference>
<dbReference type="PANTHER" id="PTHR32060:SF30">
    <property type="entry name" value="CARBOXY-TERMINAL PROCESSING PROTEASE CTPA"/>
    <property type="match status" value="1"/>
</dbReference>
<dbReference type="PANTHER" id="PTHR32060">
    <property type="entry name" value="TAIL-SPECIFIC PROTEASE"/>
    <property type="match status" value="1"/>
</dbReference>
<keyword evidence="5" id="KW-1185">Reference proteome</keyword>
<accession>A0ABR9AGC5</accession>
<dbReference type="SUPFAM" id="SSF52096">
    <property type="entry name" value="ClpP/crotonase"/>
    <property type="match status" value="1"/>
</dbReference>